<evidence type="ECO:0000256" key="2">
    <source>
        <dbReference type="ARBA" id="ARBA00023015"/>
    </source>
</evidence>
<dbReference type="Gene3D" id="1.10.10.10">
    <property type="entry name" value="Winged helix-like DNA-binding domain superfamily/Winged helix DNA-binding domain"/>
    <property type="match status" value="1"/>
</dbReference>
<name>A0ABW9QTE1_9ACTN</name>
<dbReference type="SUPFAM" id="SSF53850">
    <property type="entry name" value="Periplasmic binding protein-like II"/>
    <property type="match status" value="1"/>
</dbReference>
<dbReference type="EMBL" id="WJHE01000109">
    <property type="protein sequence ID" value="MST31643.1"/>
    <property type="molecule type" value="Genomic_DNA"/>
</dbReference>
<feature type="domain" description="HTH lysR-type" evidence="5">
    <location>
        <begin position="32"/>
        <end position="90"/>
    </location>
</feature>
<dbReference type="PANTHER" id="PTHR30346:SF0">
    <property type="entry name" value="HCA OPERON TRANSCRIPTIONAL ACTIVATOR HCAR"/>
    <property type="match status" value="1"/>
</dbReference>
<comment type="caution">
    <text evidence="6">The sequence shown here is derived from an EMBL/GenBank/DDBJ whole genome shotgun (WGS) entry which is preliminary data.</text>
</comment>
<organism evidence="6 7">
    <name type="scientific">Acidiferrimicrobium australe</name>
    <dbReference type="NCBI Taxonomy" id="2664430"/>
    <lineage>
        <taxon>Bacteria</taxon>
        <taxon>Bacillati</taxon>
        <taxon>Actinomycetota</taxon>
        <taxon>Acidimicrobiia</taxon>
        <taxon>Acidimicrobiales</taxon>
        <taxon>Acidimicrobiaceae</taxon>
        <taxon>Acidiferrimicrobium</taxon>
    </lineage>
</organism>
<dbReference type="Pfam" id="PF03466">
    <property type="entry name" value="LysR_substrate"/>
    <property type="match status" value="1"/>
</dbReference>
<evidence type="ECO:0000259" key="5">
    <source>
        <dbReference type="PROSITE" id="PS50931"/>
    </source>
</evidence>
<dbReference type="Gene3D" id="3.40.190.10">
    <property type="entry name" value="Periplasmic binding protein-like II"/>
    <property type="match status" value="2"/>
</dbReference>
<comment type="similarity">
    <text evidence="1">Belongs to the LysR transcriptional regulatory family.</text>
</comment>
<evidence type="ECO:0000313" key="7">
    <source>
        <dbReference type="Proteomes" id="UP000437736"/>
    </source>
</evidence>
<evidence type="ECO:0000256" key="1">
    <source>
        <dbReference type="ARBA" id="ARBA00009437"/>
    </source>
</evidence>
<dbReference type="InterPro" id="IPR000847">
    <property type="entry name" value="LysR_HTH_N"/>
</dbReference>
<dbReference type="SUPFAM" id="SSF46785">
    <property type="entry name" value="Winged helix' DNA-binding domain"/>
    <property type="match status" value="1"/>
</dbReference>
<keyword evidence="4" id="KW-0804">Transcription</keyword>
<dbReference type="Pfam" id="PF00126">
    <property type="entry name" value="HTH_1"/>
    <property type="match status" value="1"/>
</dbReference>
<keyword evidence="3" id="KW-0238">DNA-binding</keyword>
<keyword evidence="2" id="KW-0805">Transcription regulation</keyword>
<dbReference type="InterPro" id="IPR036388">
    <property type="entry name" value="WH-like_DNA-bd_sf"/>
</dbReference>
<evidence type="ECO:0000256" key="3">
    <source>
        <dbReference type="ARBA" id="ARBA00023125"/>
    </source>
</evidence>
<keyword evidence="7" id="KW-1185">Reference proteome</keyword>
<reference evidence="6 7" key="1">
    <citation type="submission" date="2019-11" db="EMBL/GenBank/DDBJ databases">
        <title>Acidiferrimicrobium australis gen. nov., sp. nov., an acidophilic and obligately heterotrophic, member of the Actinobacteria that catalyses dissimilatory oxido- reduction of iron isolated from metal-rich acidic water in Chile.</title>
        <authorList>
            <person name="Gonzalez D."/>
            <person name="Huber K."/>
            <person name="Hedrich S."/>
            <person name="Rojas-Villalobos C."/>
            <person name="Quatrini R."/>
            <person name="Dinamarca M.A."/>
            <person name="Schwarz A."/>
            <person name="Canales C."/>
            <person name="Nancucheo I."/>
        </authorList>
    </citation>
    <scope>NUCLEOTIDE SEQUENCE [LARGE SCALE GENOMIC DNA]</scope>
    <source>
        <strain evidence="6 7">USS-CCA1</strain>
    </source>
</reference>
<dbReference type="InterPro" id="IPR036390">
    <property type="entry name" value="WH_DNA-bd_sf"/>
</dbReference>
<sequence length="349" mass="37079">MTDDWVAREEGGRSKYCCTINPSDAGTPDPPFTLTQLRYFVAAAEASSMTGAAQRLMVSQSAVSSATALLERQLGVQLLIRHHARGLSLTRAGERFAREARSLLAHASDVGDGARGLGEALAGGLTVGCFETLAPFYLPGLLGAFAAAHPQVEVDIIEGEAPLLRDALVQGRCESAVLYDLGLGGDLETELVAEAPPYLAVAADHRLAGSSGVHLAEVADEDMVLLDLPHSRDYFLGLVEHAGFAPRVRYRSTSYETVRALVAAGVGYTLLNQRPRTARTYDGGLVAAVPLLGDPQRLAVVLATAAGVRQTARNRAWAVVCRATLPELVRSFTDPHPICIDSVDVKAQQ</sequence>
<proteinExistence type="inferred from homology"/>
<dbReference type="PROSITE" id="PS50931">
    <property type="entry name" value="HTH_LYSR"/>
    <property type="match status" value="1"/>
</dbReference>
<dbReference type="PANTHER" id="PTHR30346">
    <property type="entry name" value="TRANSCRIPTIONAL DUAL REGULATOR HCAR-RELATED"/>
    <property type="match status" value="1"/>
</dbReference>
<dbReference type="PRINTS" id="PR00039">
    <property type="entry name" value="HTHLYSR"/>
</dbReference>
<dbReference type="Proteomes" id="UP000437736">
    <property type="component" value="Unassembled WGS sequence"/>
</dbReference>
<gene>
    <name evidence="6" type="ORF">GHK86_02725</name>
</gene>
<protein>
    <submittedName>
        <fullName evidence="6">LysR family transcriptional regulator</fullName>
    </submittedName>
</protein>
<accession>A0ABW9QTE1</accession>
<dbReference type="InterPro" id="IPR005119">
    <property type="entry name" value="LysR_subst-bd"/>
</dbReference>
<evidence type="ECO:0000256" key="4">
    <source>
        <dbReference type="ARBA" id="ARBA00023163"/>
    </source>
</evidence>
<evidence type="ECO:0000313" key="6">
    <source>
        <dbReference type="EMBL" id="MST31643.1"/>
    </source>
</evidence>
<dbReference type="CDD" id="cd08412">
    <property type="entry name" value="PBP2_PAO1_like"/>
    <property type="match status" value="1"/>
</dbReference>